<protein>
    <recommendedName>
        <fullName evidence="3">SpoIIAA-like</fullName>
    </recommendedName>
</protein>
<name>A0A1M5TC34_9FLAO</name>
<dbReference type="RefSeq" id="WP_073086229.1">
    <property type="nucleotide sequence ID" value="NZ_FQWS01000002.1"/>
</dbReference>
<proteinExistence type="predicted"/>
<dbReference type="Proteomes" id="UP000184522">
    <property type="component" value="Unassembled WGS sequence"/>
</dbReference>
<keyword evidence="2" id="KW-1185">Reference proteome</keyword>
<dbReference type="EMBL" id="FQWS01000002">
    <property type="protein sequence ID" value="SHH48278.1"/>
    <property type="molecule type" value="Genomic_DNA"/>
</dbReference>
<dbReference type="AlphaFoldDB" id="A0A1M5TC34"/>
<evidence type="ECO:0000313" key="2">
    <source>
        <dbReference type="Proteomes" id="UP000184522"/>
    </source>
</evidence>
<accession>A0A1M5TC34</accession>
<reference evidence="2" key="1">
    <citation type="submission" date="2016-11" db="EMBL/GenBank/DDBJ databases">
        <authorList>
            <person name="Varghese N."/>
            <person name="Submissions S."/>
        </authorList>
    </citation>
    <scope>NUCLEOTIDE SEQUENCE [LARGE SCALE GENOMIC DNA]</scope>
    <source>
        <strain evidence="2">DSM 25330</strain>
    </source>
</reference>
<gene>
    <name evidence="1" type="ORF">SAMN05444148_2118</name>
</gene>
<organism evidence="1 2">
    <name type="scientific">Winogradskyella jejuensis</name>
    <dbReference type="NCBI Taxonomy" id="1089305"/>
    <lineage>
        <taxon>Bacteria</taxon>
        <taxon>Pseudomonadati</taxon>
        <taxon>Bacteroidota</taxon>
        <taxon>Flavobacteriia</taxon>
        <taxon>Flavobacteriales</taxon>
        <taxon>Flavobacteriaceae</taxon>
        <taxon>Winogradskyella</taxon>
    </lineage>
</organism>
<dbReference type="OrthoDB" id="1144359at2"/>
<evidence type="ECO:0008006" key="3">
    <source>
        <dbReference type="Google" id="ProtNLM"/>
    </source>
</evidence>
<sequence>MSIIEFENCPELIDYQEIKLGKLYFFKSFVVSEFDEGVHITFDNFQEATKLINNFYNEKPYGFIANRTNSYSIDLNDAKRFNESFPYLKAYAVVCNTLFGRGIFEVENQFFTFNRQIFKTIEDAINWVESTLEVSPKKAI</sequence>
<evidence type="ECO:0000313" key="1">
    <source>
        <dbReference type="EMBL" id="SHH48278.1"/>
    </source>
</evidence>
<dbReference type="STRING" id="1089305.SAMN05444148_2118"/>